<organism evidence="3">
    <name type="scientific">Neodiprion lecontei</name>
    <name type="common">Redheaded pine sawfly</name>
    <dbReference type="NCBI Taxonomy" id="441921"/>
    <lineage>
        <taxon>Eukaryota</taxon>
        <taxon>Metazoa</taxon>
        <taxon>Ecdysozoa</taxon>
        <taxon>Arthropoda</taxon>
        <taxon>Hexapoda</taxon>
        <taxon>Insecta</taxon>
        <taxon>Pterygota</taxon>
        <taxon>Neoptera</taxon>
        <taxon>Endopterygota</taxon>
        <taxon>Hymenoptera</taxon>
        <taxon>Tenthredinoidea</taxon>
        <taxon>Diprionidae</taxon>
        <taxon>Diprioninae</taxon>
        <taxon>Neodiprion</taxon>
    </lineage>
</organism>
<dbReference type="OrthoDB" id="8190314at2759"/>
<dbReference type="GeneID" id="107220732"/>
<dbReference type="Proteomes" id="UP000829291">
    <property type="component" value="Chromosome 5"/>
</dbReference>
<accession>A0A6J0BK15</accession>
<dbReference type="InParanoid" id="A0A6J0BK15"/>
<proteinExistence type="predicted"/>
<feature type="region of interest" description="Disordered" evidence="1">
    <location>
        <begin position="117"/>
        <end position="158"/>
    </location>
</feature>
<protein>
    <submittedName>
        <fullName evidence="3">Uncharacterized protein LOC107220732</fullName>
    </submittedName>
</protein>
<name>A0A6J0BK15_NEOLC</name>
<dbReference type="AlphaFoldDB" id="A0A6J0BK15"/>
<sequence length="193" mass="21241">MTITTDTKMTMEKAKELKGDGLRVKLESNDFKLNIRGDGCQVTVAKNCGSIRIVGDGCSVKVNFNDGAIKYEGDGGRIFLGTGSNMESVSYVGNGGRIISGNRGNNRRKEKLVEADVGGGKSDGKGCALSHTDTELENTSNEKKERNGKTFSNAQEKRWERYSRQCMKNSVAKTFTTNQKIPVIVNENFVYRH</sequence>
<gene>
    <name evidence="3" type="primary">LOC107220732</name>
</gene>
<dbReference type="KEGG" id="nlo:107220732"/>
<reference evidence="3" key="1">
    <citation type="submission" date="2025-08" db="UniProtKB">
        <authorList>
            <consortium name="RefSeq"/>
        </authorList>
    </citation>
    <scope>IDENTIFICATION</scope>
    <source>
        <tissue evidence="3">Thorax and Abdomen</tissue>
    </source>
</reference>
<evidence type="ECO:0000313" key="3">
    <source>
        <dbReference type="RefSeq" id="XP_015514926.1"/>
    </source>
</evidence>
<dbReference type="CTD" id="37468"/>
<keyword evidence="2" id="KW-1185">Reference proteome</keyword>
<evidence type="ECO:0000313" key="2">
    <source>
        <dbReference type="Proteomes" id="UP000829291"/>
    </source>
</evidence>
<evidence type="ECO:0000256" key="1">
    <source>
        <dbReference type="SAM" id="MobiDB-lite"/>
    </source>
</evidence>
<dbReference type="RefSeq" id="XP_015514926.1">
    <property type="nucleotide sequence ID" value="XM_015659440.2"/>
</dbReference>